<evidence type="ECO:0000259" key="8">
    <source>
        <dbReference type="Pfam" id="PF17917"/>
    </source>
</evidence>
<dbReference type="InterPro" id="IPR021109">
    <property type="entry name" value="Peptidase_aspartic_dom_sf"/>
</dbReference>
<keyword evidence="3" id="KW-0548">Nucleotidyltransferase</keyword>
<proteinExistence type="predicted"/>
<dbReference type="EMBL" id="SMMG02000002">
    <property type="protein sequence ID" value="KAA3484289.1"/>
    <property type="molecule type" value="Genomic_DNA"/>
</dbReference>
<organism evidence="9 10">
    <name type="scientific">Gossypium australe</name>
    <dbReference type="NCBI Taxonomy" id="47621"/>
    <lineage>
        <taxon>Eukaryota</taxon>
        <taxon>Viridiplantae</taxon>
        <taxon>Streptophyta</taxon>
        <taxon>Embryophyta</taxon>
        <taxon>Tracheophyta</taxon>
        <taxon>Spermatophyta</taxon>
        <taxon>Magnoliopsida</taxon>
        <taxon>eudicotyledons</taxon>
        <taxon>Gunneridae</taxon>
        <taxon>Pentapetalae</taxon>
        <taxon>rosids</taxon>
        <taxon>malvids</taxon>
        <taxon>Malvales</taxon>
        <taxon>Malvaceae</taxon>
        <taxon>Malvoideae</taxon>
        <taxon>Gossypium</taxon>
    </lineage>
</organism>
<evidence type="ECO:0000256" key="2">
    <source>
        <dbReference type="ARBA" id="ARBA00022679"/>
    </source>
</evidence>
<keyword evidence="10" id="KW-1185">Reference proteome</keyword>
<keyword evidence="6" id="KW-0378">Hydrolase</keyword>
<comment type="caution">
    <text evidence="9">The sequence shown here is derived from an EMBL/GenBank/DDBJ whole genome shotgun (WGS) entry which is preliminary data.</text>
</comment>
<dbReference type="EC" id="2.7.7.49" evidence="1"/>
<dbReference type="CDD" id="cd00303">
    <property type="entry name" value="retropepsin_like"/>
    <property type="match status" value="1"/>
</dbReference>
<evidence type="ECO:0000256" key="3">
    <source>
        <dbReference type="ARBA" id="ARBA00022695"/>
    </source>
</evidence>
<evidence type="ECO:0000256" key="6">
    <source>
        <dbReference type="ARBA" id="ARBA00022801"/>
    </source>
</evidence>
<evidence type="ECO:0000256" key="5">
    <source>
        <dbReference type="ARBA" id="ARBA00022759"/>
    </source>
</evidence>
<dbReference type="Pfam" id="PF17917">
    <property type="entry name" value="RT_RNaseH"/>
    <property type="match status" value="1"/>
</dbReference>
<evidence type="ECO:0000256" key="4">
    <source>
        <dbReference type="ARBA" id="ARBA00022722"/>
    </source>
</evidence>
<name>A0A5B6WQY2_9ROSI</name>
<dbReference type="GO" id="GO:0016787">
    <property type="term" value="F:hydrolase activity"/>
    <property type="evidence" value="ECO:0007669"/>
    <property type="project" value="UniProtKB-KW"/>
</dbReference>
<gene>
    <name evidence="9" type="ORF">EPI10_006381</name>
</gene>
<evidence type="ECO:0000313" key="9">
    <source>
        <dbReference type="EMBL" id="KAA3484289.1"/>
    </source>
</evidence>
<dbReference type="AlphaFoldDB" id="A0A5B6WQY2"/>
<dbReference type="Proteomes" id="UP000325315">
    <property type="component" value="Unassembled WGS sequence"/>
</dbReference>
<dbReference type="PANTHER" id="PTHR33067:SF32">
    <property type="entry name" value="ASPARTIC PEPTIDASE DDI1-TYPE DOMAIN-CONTAINING PROTEIN"/>
    <property type="match status" value="1"/>
</dbReference>
<keyword evidence="7" id="KW-0695">RNA-directed DNA polymerase</keyword>
<dbReference type="InterPro" id="IPR043502">
    <property type="entry name" value="DNA/RNA_pol_sf"/>
</dbReference>
<reference evidence="10" key="1">
    <citation type="journal article" date="2019" name="Plant Biotechnol. J.">
        <title>Genome sequencing of the Australian wild diploid species Gossypium australe highlights disease resistance and delayed gland morphogenesis.</title>
        <authorList>
            <person name="Cai Y."/>
            <person name="Cai X."/>
            <person name="Wang Q."/>
            <person name="Wang P."/>
            <person name="Zhang Y."/>
            <person name="Cai C."/>
            <person name="Xu Y."/>
            <person name="Wang K."/>
            <person name="Zhou Z."/>
            <person name="Wang C."/>
            <person name="Geng S."/>
            <person name="Li B."/>
            <person name="Dong Q."/>
            <person name="Hou Y."/>
            <person name="Wang H."/>
            <person name="Ai P."/>
            <person name="Liu Z."/>
            <person name="Yi F."/>
            <person name="Sun M."/>
            <person name="An G."/>
            <person name="Cheng J."/>
            <person name="Zhang Y."/>
            <person name="Shi Q."/>
            <person name="Xie Y."/>
            <person name="Shi X."/>
            <person name="Chang Y."/>
            <person name="Huang F."/>
            <person name="Chen Y."/>
            <person name="Hong S."/>
            <person name="Mi L."/>
            <person name="Sun Q."/>
            <person name="Zhang L."/>
            <person name="Zhou B."/>
            <person name="Peng R."/>
            <person name="Zhang X."/>
            <person name="Liu F."/>
        </authorList>
    </citation>
    <scope>NUCLEOTIDE SEQUENCE [LARGE SCALE GENOMIC DNA]</scope>
    <source>
        <strain evidence="10">cv. PA1801</strain>
    </source>
</reference>
<dbReference type="InterPro" id="IPR041373">
    <property type="entry name" value="RT_RNaseH"/>
</dbReference>
<evidence type="ECO:0000256" key="7">
    <source>
        <dbReference type="ARBA" id="ARBA00022918"/>
    </source>
</evidence>
<dbReference type="GO" id="GO:0004519">
    <property type="term" value="F:endonuclease activity"/>
    <property type="evidence" value="ECO:0007669"/>
    <property type="project" value="UniProtKB-KW"/>
</dbReference>
<dbReference type="Gene3D" id="2.40.70.10">
    <property type="entry name" value="Acid Proteases"/>
    <property type="match status" value="1"/>
</dbReference>
<feature type="domain" description="Reverse transcriptase RNase H-like" evidence="8">
    <location>
        <begin position="402"/>
        <end position="501"/>
    </location>
</feature>
<keyword evidence="2" id="KW-0808">Transferase</keyword>
<evidence type="ECO:0000313" key="10">
    <source>
        <dbReference type="Proteomes" id="UP000325315"/>
    </source>
</evidence>
<dbReference type="GO" id="GO:0003964">
    <property type="term" value="F:RNA-directed DNA polymerase activity"/>
    <property type="evidence" value="ECO:0007669"/>
    <property type="project" value="UniProtKB-KW"/>
</dbReference>
<dbReference type="OrthoDB" id="1001379at2759"/>
<accession>A0A5B6WQY2</accession>
<dbReference type="Gene3D" id="3.30.70.270">
    <property type="match status" value="1"/>
</dbReference>
<dbReference type="SUPFAM" id="SSF56672">
    <property type="entry name" value="DNA/RNA polymerases"/>
    <property type="match status" value="1"/>
</dbReference>
<keyword evidence="4" id="KW-0540">Nuclease</keyword>
<evidence type="ECO:0000256" key="1">
    <source>
        <dbReference type="ARBA" id="ARBA00012493"/>
    </source>
</evidence>
<dbReference type="PANTHER" id="PTHR33067">
    <property type="entry name" value="RNA-DIRECTED DNA POLYMERASE-RELATED"/>
    <property type="match status" value="1"/>
</dbReference>
<keyword evidence="5" id="KW-0255">Endonuclease</keyword>
<protein>
    <recommendedName>
        <fullName evidence="1">RNA-directed DNA polymerase</fullName>
        <ecNumber evidence="1">2.7.7.49</ecNumber>
    </recommendedName>
</protein>
<dbReference type="InterPro" id="IPR043128">
    <property type="entry name" value="Rev_trsase/Diguanyl_cyclase"/>
</dbReference>
<dbReference type="CDD" id="cd09274">
    <property type="entry name" value="RNase_HI_RT_Ty3"/>
    <property type="match status" value="1"/>
</dbReference>
<sequence length="513" mass="59114">MLTNKLHPKLNDPRSITIPCSIGNQYVGKALCDLGMSINLIPMSVLKKMGIDKARPTTITLQLADRSYAHVEDCKDDKNVPSILGRPFLATGRTVIDVQKGELTMRVNNQQIIFNVFKALKCVDDIEECHAVSLLDSIVEEKFEKEYHDKEHSESNSDDIDDEEPLRHHNELLESKLIVGISGKRFDILDLSAQTFSPSKFSIEERPTLKLKPLPLELKNQPHTLHAKHSSGRHHGNSIEQQMRLNPIMEEVVKKEIIKWFDARTIYPISHNSWVSLVQCVPKKGAVIVIAIAPEDQEKITFTYSYDMVENFLKVFMDYFPVFRNDYEGCLHNLKLVLPRGDETNLILNLEKCHFMIFKPLYALLEQKKPFIFDEPCLLALEELKKQLVVVSIVIAPKWTFPFELMCDAIDYDVDAALGQREDKIFHAIYYSSRTLVDVQLNYTTTEKELLVVVFAFDKFQSYLVVTKVTIYTDHSAIKYLVTKKDTKPRLIRWILLLQEFDSEIQDRKGIEN</sequence>